<dbReference type="GO" id="GO:0016327">
    <property type="term" value="C:apicolateral plasma membrane"/>
    <property type="evidence" value="ECO:0007669"/>
    <property type="project" value="UniProtKB-SubCell"/>
</dbReference>
<evidence type="ECO:0000256" key="17">
    <source>
        <dbReference type="ARBA" id="ARBA00023289"/>
    </source>
</evidence>
<evidence type="ECO:0000256" key="10">
    <source>
        <dbReference type="ARBA" id="ARBA00022960"/>
    </source>
</evidence>
<dbReference type="GO" id="GO:0043197">
    <property type="term" value="C:dendritic spine"/>
    <property type="evidence" value="ECO:0007669"/>
    <property type="project" value="UniProtKB-SubCell"/>
</dbReference>
<evidence type="ECO:0000256" key="21">
    <source>
        <dbReference type="ARBA" id="ARBA00040790"/>
    </source>
</evidence>
<keyword evidence="10" id="KW-0133">Cell shape</keyword>
<protein>
    <recommendedName>
        <fullName evidence="21">Paralemmin-1</fullName>
    </recommendedName>
    <alternativeName>
        <fullName evidence="22">Paralemmin</fullName>
    </alternativeName>
</protein>
<keyword evidence="25" id="KW-1185">Reference proteome</keyword>
<dbReference type="Pfam" id="PF03285">
    <property type="entry name" value="Paralemmin"/>
    <property type="match status" value="1"/>
</dbReference>
<evidence type="ECO:0000256" key="3">
    <source>
        <dbReference type="ARBA" id="ARBA00004489"/>
    </source>
</evidence>
<keyword evidence="12" id="KW-0175">Coiled coil</keyword>
<evidence type="ECO:0000256" key="14">
    <source>
        <dbReference type="ARBA" id="ARBA00023139"/>
    </source>
</evidence>
<dbReference type="GO" id="GO:0051491">
    <property type="term" value="P:positive regulation of filopodium assembly"/>
    <property type="evidence" value="ECO:0007669"/>
    <property type="project" value="TreeGrafter"/>
</dbReference>
<evidence type="ECO:0000256" key="6">
    <source>
        <dbReference type="ARBA" id="ARBA00005756"/>
    </source>
</evidence>
<reference evidence="24" key="2">
    <citation type="submission" date="2025-08" db="UniProtKB">
        <authorList>
            <consortium name="Ensembl"/>
        </authorList>
    </citation>
    <scope>IDENTIFICATION</scope>
</reference>
<sequence>PRVLVAETPSQQERLQAIAEKRRRQAEIENRRRQLEDDRRQLQHLKSKALRERWLLEGTPSSASEGDEDMRRQMQEDEQKARHLEESISRWGAASLRVSEDRSLRTEMQSPPRLPGASPAGLPSAPAAMEAGGTTAGLQEAGGGGRPGKVTIPLAWDKSTEEFPSRRAAGREARAQFPGQRGQAEGSDSQNSNVHWPGEA</sequence>
<dbReference type="InterPro" id="IPR004965">
    <property type="entry name" value="Paralemmin"/>
</dbReference>
<keyword evidence="11" id="KW-0770">Synapse</keyword>
<dbReference type="GO" id="GO:0016323">
    <property type="term" value="C:basolateral plasma membrane"/>
    <property type="evidence" value="ECO:0007669"/>
    <property type="project" value="UniProtKB-SubCell"/>
</dbReference>
<organism evidence="24 25">
    <name type="scientific">Bos indicus x Bos taurus</name>
    <name type="common">Hybrid cattle</name>
    <dbReference type="NCBI Taxonomy" id="30522"/>
    <lineage>
        <taxon>Eukaryota</taxon>
        <taxon>Metazoa</taxon>
        <taxon>Chordata</taxon>
        <taxon>Craniata</taxon>
        <taxon>Vertebrata</taxon>
        <taxon>Euteleostomi</taxon>
        <taxon>Mammalia</taxon>
        <taxon>Eutheria</taxon>
        <taxon>Laurasiatheria</taxon>
        <taxon>Artiodactyla</taxon>
        <taxon>Ruminantia</taxon>
        <taxon>Pecora</taxon>
        <taxon>Bovidae</taxon>
        <taxon>Bovinae</taxon>
        <taxon>Bos</taxon>
    </lineage>
</organism>
<keyword evidence="7" id="KW-1003">Cell membrane</keyword>
<evidence type="ECO:0000256" key="16">
    <source>
        <dbReference type="ARBA" id="ARBA00023288"/>
    </source>
</evidence>
<evidence type="ECO:0000256" key="9">
    <source>
        <dbReference type="ARBA" id="ARBA00022553"/>
    </source>
</evidence>
<keyword evidence="14" id="KW-0564">Palmitate</keyword>
<keyword evidence="16" id="KW-0449">Lipoprotein</keyword>
<evidence type="ECO:0000256" key="7">
    <source>
        <dbReference type="ARBA" id="ARBA00022475"/>
    </source>
</evidence>
<evidence type="ECO:0000256" key="22">
    <source>
        <dbReference type="ARBA" id="ARBA00041963"/>
    </source>
</evidence>
<evidence type="ECO:0000313" key="25">
    <source>
        <dbReference type="Proteomes" id="UP000314981"/>
    </source>
</evidence>
<evidence type="ECO:0000256" key="5">
    <source>
        <dbReference type="ARBA" id="ARBA00004552"/>
    </source>
</evidence>
<evidence type="ECO:0000256" key="12">
    <source>
        <dbReference type="ARBA" id="ARBA00023054"/>
    </source>
</evidence>
<dbReference type="PANTHER" id="PTHR10498:SF6">
    <property type="entry name" value="PARALEMMIN-1"/>
    <property type="match status" value="1"/>
</dbReference>
<evidence type="ECO:0000256" key="8">
    <source>
        <dbReference type="ARBA" id="ARBA00022481"/>
    </source>
</evidence>
<keyword evidence="9" id="KW-0597">Phosphoprotein</keyword>
<keyword evidence="8" id="KW-0488">Methylation</keyword>
<dbReference type="GO" id="GO:0008360">
    <property type="term" value="P:regulation of cell shape"/>
    <property type="evidence" value="ECO:0007669"/>
    <property type="project" value="UniProtKB-KW"/>
</dbReference>
<proteinExistence type="inferred from homology"/>
<reference evidence="25" key="1">
    <citation type="submission" date="2018-11" db="EMBL/GenBank/DDBJ databases">
        <title>Haplotype-resolved cattle genomes.</title>
        <authorList>
            <person name="Low W.Y."/>
            <person name="Tearle R."/>
            <person name="Bickhart D.M."/>
            <person name="Rosen B.D."/>
            <person name="Koren S."/>
            <person name="Rhie A."/>
            <person name="Hiendleder S."/>
            <person name="Phillippy A.M."/>
            <person name="Smith T.P.L."/>
            <person name="Williams J.L."/>
        </authorList>
    </citation>
    <scope>NUCLEOTIDE SEQUENCE [LARGE SCALE GENOMIC DNA]</scope>
</reference>
<feature type="compositionally biased region" description="Basic and acidic residues" evidence="23">
    <location>
        <begin position="69"/>
        <end position="88"/>
    </location>
</feature>
<dbReference type="Proteomes" id="UP000314981">
    <property type="component" value="Unassembled WGS sequence"/>
</dbReference>
<keyword evidence="15" id="KW-0966">Cell projection</keyword>
<evidence type="ECO:0000256" key="11">
    <source>
        <dbReference type="ARBA" id="ARBA00023018"/>
    </source>
</evidence>
<evidence type="ECO:0000256" key="13">
    <source>
        <dbReference type="ARBA" id="ARBA00023136"/>
    </source>
</evidence>
<reference evidence="24" key="3">
    <citation type="submission" date="2025-09" db="UniProtKB">
        <authorList>
            <consortium name="Ensembl"/>
        </authorList>
    </citation>
    <scope>IDENTIFICATION</scope>
</reference>
<evidence type="ECO:0000256" key="18">
    <source>
        <dbReference type="ARBA" id="ARBA00037796"/>
    </source>
</evidence>
<comment type="similarity">
    <text evidence="6">Belongs to the paralemmin family.</text>
</comment>
<evidence type="ECO:0000256" key="1">
    <source>
        <dbReference type="ARBA" id="ARBA00004279"/>
    </source>
</evidence>
<dbReference type="GO" id="GO:0030424">
    <property type="term" value="C:axon"/>
    <property type="evidence" value="ECO:0007669"/>
    <property type="project" value="UniProtKB-SubCell"/>
</dbReference>
<feature type="compositionally biased region" description="Low complexity" evidence="23">
    <location>
        <begin position="115"/>
        <end position="128"/>
    </location>
</feature>
<evidence type="ECO:0000313" key="24">
    <source>
        <dbReference type="Ensembl" id="ENSBIXP00000004476.1"/>
    </source>
</evidence>
<accession>A0A4W2CDP2</accession>
<comment type="subcellular location">
    <subcellularLocation>
        <location evidence="18">Apicolateral cell membrane</location>
        <topology evidence="18">Lipid-anchor</topology>
    </subcellularLocation>
    <subcellularLocation>
        <location evidence="19">Basolateral cell membrane</location>
        <topology evidence="19">Lipid-anchor</topology>
    </subcellularLocation>
    <subcellularLocation>
        <location evidence="2">Cell membrane</location>
        <topology evidence="2">Lipid-anchor</topology>
        <orientation evidence="2">Cytoplasmic side</orientation>
    </subcellularLocation>
    <subcellularLocation>
        <location evidence="3">Cell projection</location>
        <location evidence="3">Axon</location>
    </subcellularLocation>
    <subcellularLocation>
        <location evidence="1">Cell projection</location>
        <location evidence="1">Dendrite</location>
    </subcellularLocation>
    <subcellularLocation>
        <location evidence="5">Cell projection</location>
        <location evidence="5">Dendritic spine</location>
    </subcellularLocation>
    <subcellularLocation>
        <location evidence="4">Cell projection</location>
        <location evidence="4">Filopodium membrane</location>
        <topology evidence="4">Lipid-anchor</topology>
    </subcellularLocation>
</comment>
<dbReference type="PANTHER" id="PTHR10498">
    <property type="entry name" value="PARALEMMIN-RELATED"/>
    <property type="match status" value="1"/>
</dbReference>
<evidence type="ECO:0000256" key="4">
    <source>
        <dbReference type="ARBA" id="ARBA00004527"/>
    </source>
</evidence>
<keyword evidence="13" id="KW-0472">Membrane</keyword>
<evidence type="ECO:0000256" key="15">
    <source>
        <dbReference type="ARBA" id="ARBA00023273"/>
    </source>
</evidence>
<keyword evidence="17" id="KW-0636">Prenylation</keyword>
<dbReference type="Ensembl" id="ENSBIXT00000007762.1">
    <property type="protein sequence ID" value="ENSBIXP00000004476.1"/>
    <property type="gene ID" value="ENSBIXG00000010804.1"/>
</dbReference>
<evidence type="ECO:0000256" key="2">
    <source>
        <dbReference type="ARBA" id="ARBA00004342"/>
    </source>
</evidence>
<name>A0A4W2CDP2_BOBOX</name>
<evidence type="ECO:0000256" key="20">
    <source>
        <dbReference type="ARBA" id="ARBA00038823"/>
    </source>
</evidence>
<dbReference type="AlphaFoldDB" id="A0A4W2CDP2"/>
<evidence type="ECO:0000256" key="23">
    <source>
        <dbReference type="SAM" id="MobiDB-lite"/>
    </source>
</evidence>
<comment type="subunit">
    <text evidence="20">Interacts with dopamine receptor DRD3.</text>
</comment>
<feature type="compositionally biased region" description="Basic and acidic residues" evidence="23">
    <location>
        <begin position="158"/>
        <end position="174"/>
    </location>
</feature>
<dbReference type="GO" id="GO:0031527">
    <property type="term" value="C:filopodium membrane"/>
    <property type="evidence" value="ECO:0007669"/>
    <property type="project" value="UniProtKB-SubCell"/>
</dbReference>
<feature type="region of interest" description="Disordered" evidence="23">
    <location>
        <begin position="53"/>
        <end position="200"/>
    </location>
</feature>
<evidence type="ECO:0000256" key="19">
    <source>
        <dbReference type="ARBA" id="ARBA00037871"/>
    </source>
</evidence>